<feature type="region of interest" description="Disordered" evidence="2">
    <location>
        <begin position="1"/>
        <end position="22"/>
    </location>
</feature>
<evidence type="ECO:0000313" key="5">
    <source>
        <dbReference type="Proteomes" id="UP000827092"/>
    </source>
</evidence>
<evidence type="ECO:0000256" key="1">
    <source>
        <dbReference type="SAM" id="Coils"/>
    </source>
</evidence>
<sequence>MRPSTFLLPFPPPHRRKKSDAARFIADDSEDEEENVLKGLEPLRQQIQQLESELEHTRRLYREATSRVSGDRQAEYTLRFLKDAVFYFLTKKDREHLKAIQSILGFTEAERTAVHKATKHRRLFSSPFKFRK</sequence>
<dbReference type="AlphaFoldDB" id="A0AAV6U909"/>
<keyword evidence="5" id="KW-1185">Reference proteome</keyword>
<evidence type="ECO:0000259" key="3">
    <source>
        <dbReference type="Pfam" id="PF01465"/>
    </source>
</evidence>
<protein>
    <recommendedName>
        <fullName evidence="3">GRIP domain-containing protein</fullName>
    </recommendedName>
</protein>
<evidence type="ECO:0000313" key="4">
    <source>
        <dbReference type="EMBL" id="KAG8180471.1"/>
    </source>
</evidence>
<feature type="coiled-coil region" evidence="1">
    <location>
        <begin position="40"/>
        <end position="67"/>
    </location>
</feature>
<dbReference type="InterPro" id="IPR000237">
    <property type="entry name" value="GRIP_dom"/>
</dbReference>
<dbReference type="Proteomes" id="UP000827092">
    <property type="component" value="Unassembled WGS sequence"/>
</dbReference>
<comment type="caution">
    <text evidence="4">The sequence shown here is derived from an EMBL/GenBank/DDBJ whole genome shotgun (WGS) entry which is preliminary data.</text>
</comment>
<feature type="domain" description="GRIP" evidence="3">
    <location>
        <begin position="78"/>
        <end position="113"/>
    </location>
</feature>
<reference evidence="4 5" key="1">
    <citation type="journal article" date="2022" name="Nat. Ecol. Evol.">
        <title>A masculinizing supergene underlies an exaggerated male reproductive morph in a spider.</title>
        <authorList>
            <person name="Hendrickx F."/>
            <person name="De Corte Z."/>
            <person name="Sonet G."/>
            <person name="Van Belleghem S.M."/>
            <person name="Kostlbacher S."/>
            <person name="Vangestel C."/>
        </authorList>
    </citation>
    <scope>NUCLEOTIDE SEQUENCE [LARGE SCALE GENOMIC DNA]</scope>
    <source>
        <strain evidence="4">W744_W776</strain>
    </source>
</reference>
<gene>
    <name evidence="4" type="ORF">JTE90_002003</name>
</gene>
<organism evidence="4 5">
    <name type="scientific">Oedothorax gibbosus</name>
    <dbReference type="NCBI Taxonomy" id="931172"/>
    <lineage>
        <taxon>Eukaryota</taxon>
        <taxon>Metazoa</taxon>
        <taxon>Ecdysozoa</taxon>
        <taxon>Arthropoda</taxon>
        <taxon>Chelicerata</taxon>
        <taxon>Arachnida</taxon>
        <taxon>Araneae</taxon>
        <taxon>Araneomorphae</taxon>
        <taxon>Entelegynae</taxon>
        <taxon>Araneoidea</taxon>
        <taxon>Linyphiidae</taxon>
        <taxon>Erigoninae</taxon>
        <taxon>Oedothorax</taxon>
    </lineage>
</organism>
<dbReference type="EMBL" id="JAFNEN010000562">
    <property type="protein sequence ID" value="KAG8180471.1"/>
    <property type="molecule type" value="Genomic_DNA"/>
</dbReference>
<name>A0AAV6U909_9ARAC</name>
<dbReference type="Pfam" id="PF01465">
    <property type="entry name" value="GRIP"/>
    <property type="match status" value="1"/>
</dbReference>
<evidence type="ECO:0000256" key="2">
    <source>
        <dbReference type="SAM" id="MobiDB-lite"/>
    </source>
</evidence>
<keyword evidence="1" id="KW-0175">Coiled coil</keyword>
<accession>A0AAV6U909</accession>
<proteinExistence type="predicted"/>